<comment type="caution">
    <text evidence="1">The sequence shown here is derived from an EMBL/GenBank/DDBJ whole genome shotgun (WGS) entry which is preliminary data.</text>
</comment>
<sequence>QRWLREIKDCTLSSLVHGVTIVFGVSDLGRLLNVPSSGYEAYDLERFTNSTFTYKCTQDRKTSGQEHIDPIYVGLSTSNRLFGSPVGENMALRKDLRISQAEIAKLKE</sequence>
<gene>
    <name evidence="1" type="ORF">HAX54_016927</name>
</gene>
<reference evidence="1 2" key="1">
    <citation type="journal article" date="2021" name="BMC Genomics">
        <title>Datura genome reveals duplications of psychoactive alkaloid biosynthetic genes and high mutation rate following tissue culture.</title>
        <authorList>
            <person name="Rajewski A."/>
            <person name="Carter-House D."/>
            <person name="Stajich J."/>
            <person name="Litt A."/>
        </authorList>
    </citation>
    <scope>NUCLEOTIDE SEQUENCE [LARGE SCALE GENOMIC DNA]</scope>
    <source>
        <strain evidence="1">AR-01</strain>
    </source>
</reference>
<name>A0ABS8RJP9_DATST</name>
<evidence type="ECO:0000313" key="1">
    <source>
        <dbReference type="EMBL" id="MCD7446833.1"/>
    </source>
</evidence>
<feature type="non-terminal residue" evidence="1">
    <location>
        <position position="1"/>
    </location>
</feature>
<evidence type="ECO:0000313" key="2">
    <source>
        <dbReference type="Proteomes" id="UP000823775"/>
    </source>
</evidence>
<dbReference type="Proteomes" id="UP000823775">
    <property type="component" value="Unassembled WGS sequence"/>
</dbReference>
<protein>
    <submittedName>
        <fullName evidence="1">Uncharacterized protein</fullName>
    </submittedName>
</protein>
<organism evidence="1 2">
    <name type="scientific">Datura stramonium</name>
    <name type="common">Jimsonweed</name>
    <name type="synonym">Common thornapple</name>
    <dbReference type="NCBI Taxonomy" id="4076"/>
    <lineage>
        <taxon>Eukaryota</taxon>
        <taxon>Viridiplantae</taxon>
        <taxon>Streptophyta</taxon>
        <taxon>Embryophyta</taxon>
        <taxon>Tracheophyta</taxon>
        <taxon>Spermatophyta</taxon>
        <taxon>Magnoliopsida</taxon>
        <taxon>eudicotyledons</taxon>
        <taxon>Gunneridae</taxon>
        <taxon>Pentapetalae</taxon>
        <taxon>asterids</taxon>
        <taxon>lamiids</taxon>
        <taxon>Solanales</taxon>
        <taxon>Solanaceae</taxon>
        <taxon>Solanoideae</taxon>
        <taxon>Datureae</taxon>
        <taxon>Datura</taxon>
    </lineage>
</organism>
<accession>A0ABS8RJP9</accession>
<proteinExistence type="predicted"/>
<dbReference type="EMBL" id="JACEIK010000021">
    <property type="protein sequence ID" value="MCD7446833.1"/>
    <property type="molecule type" value="Genomic_DNA"/>
</dbReference>
<keyword evidence="2" id="KW-1185">Reference proteome</keyword>